<dbReference type="EMBL" id="JABELX010000003">
    <property type="protein sequence ID" value="NNH69589.1"/>
    <property type="molecule type" value="Genomic_DNA"/>
</dbReference>
<dbReference type="RefSeq" id="WP_067522913.1">
    <property type="nucleotide sequence ID" value="NZ_JABELX010000003.1"/>
</dbReference>
<evidence type="ECO:0000313" key="2">
    <source>
        <dbReference type="EMBL" id="NNH69589.1"/>
    </source>
</evidence>
<feature type="signal peptide" evidence="1">
    <location>
        <begin position="1"/>
        <end position="29"/>
    </location>
</feature>
<dbReference type="AlphaFoldDB" id="A0A849C3P0"/>
<name>A0A849C3P0_9NOCA</name>
<proteinExistence type="predicted"/>
<feature type="chain" id="PRO_5032472524" evidence="1">
    <location>
        <begin position="30"/>
        <end position="143"/>
    </location>
</feature>
<reference evidence="2 3" key="1">
    <citation type="submission" date="2020-05" db="EMBL/GenBank/DDBJ databases">
        <title>MicrobeNet Type strains.</title>
        <authorList>
            <person name="Nicholson A.C."/>
        </authorList>
    </citation>
    <scope>NUCLEOTIDE SEQUENCE [LARGE SCALE GENOMIC DNA]</scope>
    <source>
        <strain evidence="2 3">JCM 3224</strain>
    </source>
</reference>
<evidence type="ECO:0000256" key="1">
    <source>
        <dbReference type="SAM" id="SignalP"/>
    </source>
</evidence>
<accession>A0A849C3P0</accession>
<gene>
    <name evidence="2" type="ORF">HLB23_06860</name>
</gene>
<evidence type="ECO:0000313" key="3">
    <source>
        <dbReference type="Proteomes" id="UP000586827"/>
    </source>
</evidence>
<keyword evidence="1" id="KW-0732">Signal</keyword>
<comment type="caution">
    <text evidence="2">The sequence shown here is derived from an EMBL/GenBank/DDBJ whole genome shotgun (WGS) entry which is preliminary data.</text>
</comment>
<sequence length="143" mass="14529">MAIRRLPLITAAISSATALGFLSGTTATATPPLAPPVMEEVFAVTGTVSAKFHNPNDTGVCWVYNDATGEIFGGHNPTSFAPAGGLMIQTSLGNGQLPAGTMRVRGACAFEPPSGGADHSSITDVYIVELPVNPHATSTGSFG</sequence>
<keyword evidence="3" id="KW-1185">Reference proteome</keyword>
<organism evidence="2 3">
    <name type="scientific">Nocardia uniformis</name>
    <dbReference type="NCBI Taxonomy" id="53432"/>
    <lineage>
        <taxon>Bacteria</taxon>
        <taxon>Bacillati</taxon>
        <taxon>Actinomycetota</taxon>
        <taxon>Actinomycetes</taxon>
        <taxon>Mycobacteriales</taxon>
        <taxon>Nocardiaceae</taxon>
        <taxon>Nocardia</taxon>
    </lineage>
</organism>
<dbReference type="Proteomes" id="UP000586827">
    <property type="component" value="Unassembled WGS sequence"/>
</dbReference>
<protein>
    <submittedName>
        <fullName evidence="2">Uncharacterized protein</fullName>
    </submittedName>
</protein>